<protein>
    <submittedName>
        <fullName evidence="2">Uncharacterized protein</fullName>
    </submittedName>
</protein>
<feature type="region of interest" description="Disordered" evidence="1">
    <location>
        <begin position="1"/>
        <end position="44"/>
    </location>
</feature>
<comment type="caution">
    <text evidence="2">The sequence shown here is derived from an EMBL/GenBank/DDBJ whole genome shotgun (WGS) entry which is preliminary data.</text>
</comment>
<evidence type="ECO:0000313" key="2">
    <source>
        <dbReference type="EMBL" id="OMO94867.1"/>
    </source>
</evidence>
<proteinExistence type="predicted"/>
<evidence type="ECO:0000256" key="1">
    <source>
        <dbReference type="SAM" id="MobiDB-lite"/>
    </source>
</evidence>
<dbReference type="Gramene" id="OMO94867">
    <property type="protein sequence ID" value="OMO94867"/>
    <property type="gene ID" value="CCACVL1_05735"/>
</dbReference>
<dbReference type="EMBL" id="AWWV01007768">
    <property type="protein sequence ID" value="OMO94867.1"/>
    <property type="molecule type" value="Genomic_DNA"/>
</dbReference>
<feature type="compositionally biased region" description="Basic and acidic residues" evidence="1">
    <location>
        <begin position="11"/>
        <end position="21"/>
    </location>
</feature>
<sequence length="77" mass="8362">MASLANQFESLRPKTETETDRAGWGWLGRGGLGQGPGPGPGNVWKWGPKTLFSFQFVPFIPFTIAKGGSRACHVQED</sequence>
<dbReference type="AlphaFoldDB" id="A0A1R3JJB5"/>
<gene>
    <name evidence="2" type="ORF">CCACVL1_05735</name>
</gene>
<name>A0A1R3JJB5_COCAP</name>
<dbReference type="Proteomes" id="UP000188268">
    <property type="component" value="Unassembled WGS sequence"/>
</dbReference>
<accession>A0A1R3JJB5</accession>
<organism evidence="2 3">
    <name type="scientific">Corchorus capsularis</name>
    <name type="common">Jute</name>
    <dbReference type="NCBI Taxonomy" id="210143"/>
    <lineage>
        <taxon>Eukaryota</taxon>
        <taxon>Viridiplantae</taxon>
        <taxon>Streptophyta</taxon>
        <taxon>Embryophyta</taxon>
        <taxon>Tracheophyta</taxon>
        <taxon>Spermatophyta</taxon>
        <taxon>Magnoliopsida</taxon>
        <taxon>eudicotyledons</taxon>
        <taxon>Gunneridae</taxon>
        <taxon>Pentapetalae</taxon>
        <taxon>rosids</taxon>
        <taxon>malvids</taxon>
        <taxon>Malvales</taxon>
        <taxon>Malvaceae</taxon>
        <taxon>Grewioideae</taxon>
        <taxon>Apeibeae</taxon>
        <taxon>Corchorus</taxon>
    </lineage>
</organism>
<keyword evidence="3" id="KW-1185">Reference proteome</keyword>
<evidence type="ECO:0000313" key="3">
    <source>
        <dbReference type="Proteomes" id="UP000188268"/>
    </source>
</evidence>
<reference evidence="2 3" key="1">
    <citation type="submission" date="2013-09" db="EMBL/GenBank/DDBJ databases">
        <title>Corchorus capsularis genome sequencing.</title>
        <authorList>
            <person name="Alam M."/>
            <person name="Haque M.S."/>
            <person name="Islam M.S."/>
            <person name="Emdad E.M."/>
            <person name="Islam M.M."/>
            <person name="Ahmed B."/>
            <person name="Halim A."/>
            <person name="Hossen Q.M.M."/>
            <person name="Hossain M.Z."/>
            <person name="Ahmed R."/>
            <person name="Khan M.M."/>
            <person name="Islam R."/>
            <person name="Rashid M.M."/>
            <person name="Khan S.A."/>
            <person name="Rahman M.S."/>
            <person name="Alam M."/>
        </authorList>
    </citation>
    <scope>NUCLEOTIDE SEQUENCE [LARGE SCALE GENOMIC DNA]</scope>
    <source>
        <strain evidence="3">cv. CVL-1</strain>
        <tissue evidence="2">Whole seedling</tissue>
    </source>
</reference>
<feature type="compositionally biased region" description="Gly residues" evidence="1">
    <location>
        <begin position="25"/>
        <end position="36"/>
    </location>
</feature>